<protein>
    <recommendedName>
        <fullName evidence="2">HTH psq-type domain-containing protein</fullName>
    </recommendedName>
</protein>
<dbReference type="InterPro" id="IPR007889">
    <property type="entry name" value="HTH_Psq"/>
</dbReference>
<dbReference type="GO" id="GO:0003677">
    <property type="term" value="F:DNA binding"/>
    <property type="evidence" value="ECO:0007669"/>
    <property type="project" value="InterPro"/>
</dbReference>
<dbReference type="InterPro" id="IPR009057">
    <property type="entry name" value="Homeodomain-like_sf"/>
</dbReference>
<sequence>MPKVRVRTTEKASWSSDSLNKAIQLIDGGSSIRNAAKVMGIPFSSLQKRIKKGSTFAPHLGRFTVFSREEVAELANLVKKMANIFYGFYANQIRRVAFEYAEKLNVKHNFNQASIMAGRDWLHAFMARNNISIRKPEATSINRITAFNKTEVSLFFELQLMKKHRFVAKNIYNCDETGISRVQTPGKILAAKGQKRVGSITSWERGKNITLLCAMSSAGGYNPPMFIFPRKRMTPLLEKDGPAGALYKCSANG</sequence>
<evidence type="ECO:0000256" key="1">
    <source>
        <dbReference type="ARBA" id="ARBA00004123"/>
    </source>
</evidence>
<dbReference type="AlphaFoldDB" id="A0A9P0TRX1"/>
<dbReference type="PANTHER" id="PTHR19303">
    <property type="entry name" value="TRANSPOSON"/>
    <property type="match status" value="1"/>
</dbReference>
<dbReference type="Proteomes" id="UP001152562">
    <property type="component" value="Unassembled WGS sequence"/>
</dbReference>
<evidence type="ECO:0000259" key="2">
    <source>
        <dbReference type="Pfam" id="PF05225"/>
    </source>
</evidence>
<dbReference type="SUPFAM" id="SSF46689">
    <property type="entry name" value="Homeodomain-like"/>
    <property type="match status" value="1"/>
</dbReference>
<comment type="subcellular location">
    <subcellularLocation>
        <location evidence="1">Nucleus</location>
    </subcellularLocation>
</comment>
<gene>
    <name evidence="3" type="ORF">PIBRA_LOCUS10450</name>
</gene>
<feature type="domain" description="HTH psq-type" evidence="2">
    <location>
        <begin position="17"/>
        <end position="55"/>
    </location>
</feature>
<accession>A0A9P0TRX1</accession>
<dbReference type="Gene3D" id="1.10.10.60">
    <property type="entry name" value="Homeodomain-like"/>
    <property type="match status" value="1"/>
</dbReference>
<evidence type="ECO:0000313" key="4">
    <source>
        <dbReference type="Proteomes" id="UP001152562"/>
    </source>
</evidence>
<name>A0A9P0TRX1_PIEBR</name>
<evidence type="ECO:0000313" key="3">
    <source>
        <dbReference type="EMBL" id="CAH4034246.1"/>
    </source>
</evidence>
<dbReference type="Pfam" id="PF05225">
    <property type="entry name" value="HTH_psq"/>
    <property type="match status" value="1"/>
</dbReference>
<keyword evidence="4" id="KW-1185">Reference proteome</keyword>
<dbReference type="GO" id="GO:0005634">
    <property type="term" value="C:nucleus"/>
    <property type="evidence" value="ECO:0007669"/>
    <property type="project" value="UniProtKB-SubCell"/>
</dbReference>
<dbReference type="PANTHER" id="PTHR19303:SF71">
    <property type="entry name" value="ZINC FINGER PHD-TYPE DOMAIN-CONTAINING PROTEIN"/>
    <property type="match status" value="1"/>
</dbReference>
<organism evidence="3 4">
    <name type="scientific">Pieris brassicae</name>
    <name type="common">White butterfly</name>
    <name type="synonym">Large white butterfly</name>
    <dbReference type="NCBI Taxonomy" id="7116"/>
    <lineage>
        <taxon>Eukaryota</taxon>
        <taxon>Metazoa</taxon>
        <taxon>Ecdysozoa</taxon>
        <taxon>Arthropoda</taxon>
        <taxon>Hexapoda</taxon>
        <taxon>Insecta</taxon>
        <taxon>Pterygota</taxon>
        <taxon>Neoptera</taxon>
        <taxon>Endopterygota</taxon>
        <taxon>Lepidoptera</taxon>
        <taxon>Glossata</taxon>
        <taxon>Ditrysia</taxon>
        <taxon>Papilionoidea</taxon>
        <taxon>Pieridae</taxon>
        <taxon>Pierinae</taxon>
        <taxon>Pieris</taxon>
    </lineage>
</organism>
<dbReference type="InterPro" id="IPR050863">
    <property type="entry name" value="CenT-Element_Derived"/>
</dbReference>
<dbReference type="EMBL" id="CALOZG010000040">
    <property type="protein sequence ID" value="CAH4034246.1"/>
    <property type="molecule type" value="Genomic_DNA"/>
</dbReference>
<reference evidence="3" key="1">
    <citation type="submission" date="2022-05" db="EMBL/GenBank/DDBJ databases">
        <authorList>
            <person name="Okamura Y."/>
        </authorList>
    </citation>
    <scope>NUCLEOTIDE SEQUENCE</scope>
</reference>
<comment type="caution">
    <text evidence="3">The sequence shown here is derived from an EMBL/GenBank/DDBJ whole genome shotgun (WGS) entry which is preliminary data.</text>
</comment>
<proteinExistence type="predicted"/>